<evidence type="ECO:0000313" key="4">
    <source>
        <dbReference type="EMBL" id="CCA25643.1"/>
    </source>
</evidence>
<dbReference type="EMBL" id="FR824354">
    <property type="protein sequence ID" value="CCA25643.1"/>
    <property type="molecule type" value="Genomic_DNA"/>
</dbReference>
<sequence>MSDLIQKRQVRLSSLRQFVDTLEDIHTDDSDEINESIQKAFHLLHQTHYFERYERHKMPHIGHESIIEILNHIHLCTERSASDKTVESHHKAPDNLLSLRDYSVLQATIELAICWGTHRLLNHCIRIQKFESGDKDQIEVNILTPIRNRRPTKTFQIRKNILEWRNTNEIENPLGELLMVSRSLIQLLLLPEFRPILLAKYLIDLFAMVIYGEACLAINEEDREAFKILYATLIAELPLQLSMSSIRAMLGQCQLIGFSSFIKLSESDLIEMNRLQLFKKACGKCLSTLMLEPGGVKATLDMLLGSVQEGDTQARMQVANLITKCPSSIPASQYFQHLYREIKDILRANDSHNVIKETSVLAIIHHIMDSQAFSQQLFETQFLDDIFAALLLLERRECPENVNADSILANELQVEQCTRILDLFLCGVPVRSKVLTALVRVFYPALLLYCFTKQSKSYLLGQIRPILINWISRVQDPITLIKTALKKESSMKRKEHTAEFRAGESGGVVVRACRVEVCNGNPTTLPNAIVSLLSDNWDGSNVAGKLLTYLLTEHMQMKRSTNVHKYTAGYKRTVLSLMIAMMEKLGASVLQDIDVIFEWLRTILTAYQTQSNSQKLVDTIEPKQSDDIALDDLDQGDDDEMITLGLGILTTIIEVGAPNRSESEEAQLCQFLTILRDLSVHKRPEIAGLAADARANILSRELEVTSQSSASFYEKKDFASTLKNAKLDLESTLVPLRARGIVSLTKLVRSCVVRKKTKEWMEIWENRIQQLLTIYIDHLSDEESYVYLASIQGLSTLADAHPKFAIPLLMHSLRDETLTLEKRIKLSEAILFSARRCGESLPVYSKPLLYAFLECARPKQDSRCLNFSDYVRRATFRASCLSNVAEICVLLGWSLEPFVVDVLTCAFGILQIETVENEASNSLPDSGQLGDSDMVSPTITIRRAAVFLLKYLIQMLGWKLLDLIPDQLHALYHTLGVVKSTDRDQVVIYHANCALIALGDVLKEELFPQAHSFLPDGLALLGVDARPASALKLL</sequence>
<evidence type="ECO:0000259" key="2">
    <source>
        <dbReference type="Pfam" id="PF10363"/>
    </source>
</evidence>
<accession>F0WW36</accession>
<protein>
    <submittedName>
        <fullName evidence="4">Uncharacterized protein AlNc14C309G10484</fullName>
    </submittedName>
</protein>
<feature type="domain" description="TANGO6 HEAT repeat" evidence="3">
    <location>
        <begin position="291"/>
        <end position="517"/>
    </location>
</feature>
<evidence type="ECO:0000259" key="3">
    <source>
        <dbReference type="Pfam" id="PF23565"/>
    </source>
</evidence>
<comment type="similarity">
    <text evidence="1">Belongs to the Tango6 family.</text>
</comment>
<dbReference type="Pfam" id="PF23565">
    <property type="entry name" value="ARM_TANGO6"/>
    <property type="match status" value="1"/>
</dbReference>
<evidence type="ECO:0000256" key="1">
    <source>
        <dbReference type="ARBA" id="ARBA00005724"/>
    </source>
</evidence>
<dbReference type="SUPFAM" id="SSF48371">
    <property type="entry name" value="ARM repeat"/>
    <property type="match status" value="2"/>
</dbReference>
<dbReference type="InterPro" id="IPR016024">
    <property type="entry name" value="ARM-type_fold"/>
</dbReference>
<organism evidence="4">
    <name type="scientific">Albugo laibachii Nc14</name>
    <dbReference type="NCBI Taxonomy" id="890382"/>
    <lineage>
        <taxon>Eukaryota</taxon>
        <taxon>Sar</taxon>
        <taxon>Stramenopiles</taxon>
        <taxon>Oomycota</taxon>
        <taxon>Peronosporomycetes</taxon>
        <taxon>Albuginales</taxon>
        <taxon>Albuginaceae</taxon>
        <taxon>Albugo</taxon>
    </lineage>
</organism>
<dbReference type="PANTHER" id="PTHR20959">
    <property type="entry name" value="TRANSPORT AND GOLGI ORGANIZATION PROTEIN 6 FAMILY MEMBER"/>
    <property type="match status" value="1"/>
</dbReference>
<dbReference type="AlphaFoldDB" id="F0WW36"/>
<dbReference type="InterPro" id="IPR057407">
    <property type="entry name" value="HEAT_TANGO6"/>
</dbReference>
<reference evidence="4" key="2">
    <citation type="submission" date="2011-02" db="EMBL/GenBank/DDBJ databases">
        <authorList>
            <person name="MacLean D."/>
        </authorList>
    </citation>
    <scope>NUCLEOTIDE SEQUENCE</scope>
</reference>
<dbReference type="GO" id="GO:0009306">
    <property type="term" value="P:protein secretion"/>
    <property type="evidence" value="ECO:0007669"/>
    <property type="project" value="TreeGrafter"/>
</dbReference>
<dbReference type="Pfam" id="PF10363">
    <property type="entry name" value="RTP1_C1"/>
    <property type="match status" value="1"/>
</dbReference>
<gene>
    <name evidence="4" type="primary">AlNc14C309G10484</name>
    <name evidence="4" type="ORF">ALNC14_117870</name>
</gene>
<dbReference type="InterPro" id="IPR039600">
    <property type="entry name" value="TANGO6/Rtp1"/>
</dbReference>
<dbReference type="PANTHER" id="PTHR20959:SF1">
    <property type="entry name" value="TRANSPORT AND GOLGI ORGANIZATION PROTEIN 6 HOMOLOG"/>
    <property type="match status" value="1"/>
</dbReference>
<dbReference type="InterPro" id="IPR019451">
    <property type="entry name" value="Rtp1_C1"/>
</dbReference>
<dbReference type="HOGENOM" id="CLU_005760_0_0_1"/>
<proteinExistence type="inferred from homology"/>
<name>F0WW36_9STRA</name>
<reference evidence="4" key="1">
    <citation type="journal article" date="2011" name="PLoS Biol.">
        <title>Gene gain and loss during evolution of obligate parasitism in the white rust pathogen of Arabidopsis thaliana.</title>
        <authorList>
            <person name="Kemen E."/>
            <person name="Gardiner A."/>
            <person name="Schultz-Larsen T."/>
            <person name="Kemen A.C."/>
            <person name="Balmuth A.L."/>
            <person name="Robert-Seilaniantz A."/>
            <person name="Bailey K."/>
            <person name="Holub E."/>
            <person name="Studholme D.J."/>
            <person name="Maclean D."/>
            <person name="Jones J.D."/>
        </authorList>
    </citation>
    <scope>NUCLEOTIDE SEQUENCE</scope>
</reference>
<feature type="domain" description="RNA polymerase II assembly factor Rtp1 C-terminal" evidence="2">
    <location>
        <begin position="723"/>
        <end position="839"/>
    </location>
</feature>